<accession>A0A062UET5</accession>
<organism evidence="1 2">
    <name type="scientific">Hyphomonas chukchiensis</name>
    <dbReference type="NCBI Taxonomy" id="1280947"/>
    <lineage>
        <taxon>Bacteria</taxon>
        <taxon>Pseudomonadati</taxon>
        <taxon>Pseudomonadota</taxon>
        <taxon>Alphaproteobacteria</taxon>
        <taxon>Hyphomonadales</taxon>
        <taxon>Hyphomonadaceae</taxon>
        <taxon>Hyphomonas</taxon>
    </lineage>
</organism>
<name>A0A062UET5_9PROT</name>
<evidence type="ECO:0000313" key="1">
    <source>
        <dbReference type="EMBL" id="KCZ55104.1"/>
    </source>
</evidence>
<protein>
    <submittedName>
        <fullName evidence="1">Uncharacterized protein</fullName>
    </submittedName>
</protein>
<sequence>MNAPSGVSPWTLRILKRQDDGCWRRAEQPRFE</sequence>
<evidence type="ECO:0000313" key="2">
    <source>
        <dbReference type="Proteomes" id="UP000027190"/>
    </source>
</evidence>
<gene>
    <name evidence="1" type="ORF">HY30_08050</name>
</gene>
<dbReference type="EMBL" id="AWFG01000063">
    <property type="protein sequence ID" value="KCZ55104.1"/>
    <property type="molecule type" value="Genomic_DNA"/>
</dbReference>
<dbReference type="AlphaFoldDB" id="A0A062UET5"/>
<comment type="caution">
    <text evidence="1">The sequence shown here is derived from an EMBL/GenBank/DDBJ whole genome shotgun (WGS) entry which is preliminary data.</text>
</comment>
<keyword evidence="2" id="KW-1185">Reference proteome</keyword>
<dbReference type="Proteomes" id="UP000027190">
    <property type="component" value="Unassembled WGS sequence"/>
</dbReference>
<reference evidence="1 2" key="1">
    <citation type="journal article" date="2014" name="Antonie Van Leeuwenhoek">
        <title>Hyphomonas beringensis sp. nov. and Hyphomonas chukchiensis sp. nov., isolated from surface seawater of the Bering Sea and Chukchi Sea.</title>
        <authorList>
            <person name="Li C."/>
            <person name="Lai Q."/>
            <person name="Li G."/>
            <person name="Dong C."/>
            <person name="Wang J."/>
            <person name="Liao Y."/>
            <person name="Shao Z."/>
        </authorList>
    </citation>
    <scope>NUCLEOTIDE SEQUENCE [LARGE SCALE GENOMIC DNA]</scope>
    <source>
        <strain evidence="1 2">BH-BN04-4</strain>
    </source>
</reference>
<proteinExistence type="predicted"/>
<dbReference type="PATRIC" id="fig|1280947.3.peg.3055"/>